<accession>A0AA46TGB3</accession>
<feature type="chain" id="PRO_5041273353" description="Alpha/beta hydrolase" evidence="5">
    <location>
        <begin position="27"/>
        <end position="389"/>
    </location>
</feature>
<dbReference type="SUPFAM" id="SSF53474">
    <property type="entry name" value="alpha/beta-Hydrolases"/>
    <property type="match status" value="1"/>
</dbReference>
<keyword evidence="5" id="KW-0732">Signal</keyword>
<evidence type="ECO:0000256" key="4">
    <source>
        <dbReference type="SAM" id="MobiDB-lite"/>
    </source>
</evidence>
<reference evidence="6" key="1">
    <citation type="submission" date="2022-01" db="EMBL/GenBank/DDBJ databases">
        <title>Nocardioidaceae gen. sp. A5X3R13.</title>
        <authorList>
            <person name="Lopez Marin M.A."/>
            <person name="Uhlik O."/>
        </authorList>
    </citation>
    <scope>NUCLEOTIDE SEQUENCE</scope>
    <source>
        <strain evidence="6">A5X3R13</strain>
    </source>
</reference>
<proteinExistence type="predicted"/>
<organism evidence="6 7">
    <name type="scientific">Solicola gregarius</name>
    <dbReference type="NCBI Taxonomy" id="2908642"/>
    <lineage>
        <taxon>Bacteria</taxon>
        <taxon>Bacillati</taxon>
        <taxon>Actinomycetota</taxon>
        <taxon>Actinomycetes</taxon>
        <taxon>Propionibacteriales</taxon>
        <taxon>Nocardioidaceae</taxon>
        <taxon>Solicola</taxon>
    </lineage>
</organism>
<dbReference type="GO" id="GO:0003847">
    <property type="term" value="F:1-alkyl-2-acetylglycerophosphocholine esterase activity"/>
    <property type="evidence" value="ECO:0007669"/>
    <property type="project" value="TreeGrafter"/>
</dbReference>
<dbReference type="InterPro" id="IPR029058">
    <property type="entry name" value="AB_hydrolase_fold"/>
</dbReference>
<name>A0AA46TGB3_9ACTN</name>
<dbReference type="PANTHER" id="PTHR10272">
    <property type="entry name" value="PLATELET-ACTIVATING FACTOR ACETYLHYDROLASE"/>
    <property type="match status" value="1"/>
</dbReference>
<feature type="region of interest" description="Disordered" evidence="4">
    <location>
        <begin position="27"/>
        <end position="49"/>
    </location>
</feature>
<dbReference type="AlphaFoldDB" id="A0AA46TGB3"/>
<keyword evidence="7" id="KW-1185">Reference proteome</keyword>
<dbReference type="RefSeq" id="WP_271633329.1">
    <property type="nucleotide sequence ID" value="NZ_CP094970.1"/>
</dbReference>
<evidence type="ECO:0000256" key="3">
    <source>
        <dbReference type="ARBA" id="ARBA00023098"/>
    </source>
</evidence>
<feature type="signal peptide" evidence="5">
    <location>
        <begin position="1"/>
        <end position="26"/>
    </location>
</feature>
<sequence length="389" mass="42098">MTQRLLTYAAGAVMTASLIAAPAATATTNGAPGADTADRSGELALPAPRGPLPIGSTAFHLVDSGRPDPWVPESGDRELMVSMFYPTYAPLGRRAPYMTAAESNAYIDAQRDSGAPIPDDIPDTILRTVHTGAVRDAPALPRPGGRPLVVLSPGFSLSRSSMTGLATDLASRGYVVATIDHAYESYGIEMPGGRLLPCEACATEDYAKIPRGRSEDVSFVLDRLLSDRSPWRYARTIDSDHIGMAGHSIGGNTAATAMSNDRRVDAGVNLDGTFFAPVRGALDRPFMLLGDERLHAPDGGDESWPRDWSKFTDARYWFSVTDGGHFTFIDFPVLREQLGMEPGPISGRRSMDLTRTYVNAFFDEHLRGRDRPVLDGPSPQWPEVNAHHE</sequence>
<evidence type="ECO:0000256" key="1">
    <source>
        <dbReference type="ARBA" id="ARBA00022801"/>
    </source>
</evidence>
<evidence type="ECO:0008006" key="8">
    <source>
        <dbReference type="Google" id="ProtNLM"/>
    </source>
</evidence>
<dbReference type="KEGG" id="sgrg:L0C25_18905"/>
<dbReference type="Proteomes" id="UP001164390">
    <property type="component" value="Chromosome"/>
</dbReference>
<evidence type="ECO:0000256" key="2">
    <source>
        <dbReference type="ARBA" id="ARBA00022963"/>
    </source>
</evidence>
<keyword evidence="2" id="KW-0442">Lipid degradation</keyword>
<dbReference type="Gene3D" id="3.40.50.1820">
    <property type="entry name" value="alpha/beta hydrolase"/>
    <property type="match status" value="1"/>
</dbReference>
<dbReference type="Pfam" id="PF03403">
    <property type="entry name" value="PAF-AH_p_II"/>
    <property type="match status" value="1"/>
</dbReference>
<evidence type="ECO:0000313" key="7">
    <source>
        <dbReference type="Proteomes" id="UP001164390"/>
    </source>
</evidence>
<evidence type="ECO:0000313" key="6">
    <source>
        <dbReference type="EMBL" id="UYM04581.1"/>
    </source>
</evidence>
<protein>
    <recommendedName>
        <fullName evidence="8">Alpha/beta hydrolase</fullName>
    </recommendedName>
</protein>
<keyword evidence="1" id="KW-0378">Hydrolase</keyword>
<keyword evidence="3" id="KW-0443">Lipid metabolism</keyword>
<feature type="region of interest" description="Disordered" evidence="4">
    <location>
        <begin position="369"/>
        <end position="389"/>
    </location>
</feature>
<gene>
    <name evidence="6" type="ORF">L0C25_18905</name>
</gene>
<dbReference type="GO" id="GO:0016042">
    <property type="term" value="P:lipid catabolic process"/>
    <property type="evidence" value="ECO:0007669"/>
    <property type="project" value="UniProtKB-KW"/>
</dbReference>
<dbReference type="EMBL" id="CP094970">
    <property type="protein sequence ID" value="UYM04581.1"/>
    <property type="molecule type" value="Genomic_DNA"/>
</dbReference>
<evidence type="ECO:0000256" key="5">
    <source>
        <dbReference type="SAM" id="SignalP"/>
    </source>
</evidence>
<dbReference type="PANTHER" id="PTHR10272:SF0">
    <property type="entry name" value="PLATELET-ACTIVATING FACTOR ACETYLHYDROLASE"/>
    <property type="match status" value="1"/>
</dbReference>